<evidence type="ECO:0000256" key="1">
    <source>
        <dbReference type="SAM" id="MobiDB-lite"/>
    </source>
</evidence>
<feature type="region of interest" description="Disordered" evidence="1">
    <location>
        <begin position="444"/>
        <end position="475"/>
    </location>
</feature>
<evidence type="ECO:0000313" key="3">
    <source>
        <dbReference type="Proteomes" id="UP000809789"/>
    </source>
</evidence>
<evidence type="ECO:0000313" key="2">
    <source>
        <dbReference type="EMBL" id="KAG8624222.1"/>
    </source>
</evidence>
<organism evidence="2 3">
    <name type="scientific">Elsinoe batatas</name>
    <dbReference type="NCBI Taxonomy" id="2601811"/>
    <lineage>
        <taxon>Eukaryota</taxon>
        <taxon>Fungi</taxon>
        <taxon>Dikarya</taxon>
        <taxon>Ascomycota</taxon>
        <taxon>Pezizomycotina</taxon>
        <taxon>Dothideomycetes</taxon>
        <taxon>Dothideomycetidae</taxon>
        <taxon>Myriangiales</taxon>
        <taxon>Elsinoaceae</taxon>
        <taxon>Elsinoe</taxon>
    </lineage>
</organism>
<dbReference type="AlphaFoldDB" id="A0A8K0KVD1"/>
<reference evidence="2" key="1">
    <citation type="submission" date="2021-07" db="EMBL/GenBank/DDBJ databases">
        <title>Elsinoe batatas strain:CRI-CJ2 Genome sequencing and assembly.</title>
        <authorList>
            <person name="Huang L."/>
        </authorList>
    </citation>
    <scope>NUCLEOTIDE SEQUENCE</scope>
    <source>
        <strain evidence="2">CRI-CJ2</strain>
    </source>
</reference>
<feature type="compositionally biased region" description="Polar residues" evidence="1">
    <location>
        <begin position="457"/>
        <end position="475"/>
    </location>
</feature>
<feature type="compositionally biased region" description="Polar residues" evidence="1">
    <location>
        <begin position="1"/>
        <end position="21"/>
    </location>
</feature>
<feature type="region of interest" description="Disordered" evidence="1">
    <location>
        <begin position="1"/>
        <end position="43"/>
    </location>
</feature>
<sequence length="816" mass="91269">MDNRQSNFDNGTPEATPSYISDSEDEAEVDDPSLKDNYHLTTGSISKRPMQYSRLVEGSQADDTIEPSTKPSVSLVPSTIIPPIHCHENGSNHLSRVREALQPFKGESETINGLNLSLIRKLVLSMDGLSKVRPADLDAFAAIAEGYLDQPHRFRFYHSRHHELEHLPLYAVRLREAARRNRACGDDSAWANAAIVPFDEYPDDFKAHFITVFGTNGSLTREQEIAIGDATKLASRGQSVTEEHDTAQLCKSLSQAELAYMRTLVKTLFVMQRDTFTPIDMTKVAAKYEISPPEGEMATYLAGGLTTHYTTRDSNMPLCYRHALWAIRIGAAVEDALARIAGFEGYFRDDEAGRSKMAVVRRCGTSDTRSDTKHDRSASTSLDKDEMSMRWNKLPPPGGNSNHFASKDHCTSDDLVLNHTIQQIPLNRRWTQSSFLGRILASRSLPPAGQHTPARIQKTTTQRSRLHTMSDSATQPATGILPLPDILRHVPGGKRRAFKDDDRALYAFRTAVICVLSGKITNYKTWTVIHPVFLTPSLENVHHTDRGKHMCLDLTTRPPMQVLKSWFTSHIRPEDTTPLAVAERLGAIDPFRETDYSISSPWMIAFFDWQYLAMTSSKDSIEWLNQAGSSSARGRIPNAGSSKSTSSAITVLVSPSTVKVPASDSKDIWVPNLYLPGMRYFLPPFIEADGEENVVALDMAIIRHLSQYCMDLDKFHSDQLKVYATLGRSYLKRTFSSEFSSNHSIQLAELPSSHGSRRSQSGIISRKSGLVRVSMHVHCHIFWLITLWTLRSSYATSSTRRSNFGLMERMDCHGSS</sequence>
<feature type="region of interest" description="Disordered" evidence="1">
    <location>
        <begin position="362"/>
        <end position="390"/>
    </location>
</feature>
<dbReference type="OrthoDB" id="10688073at2759"/>
<proteinExistence type="predicted"/>
<accession>A0A8K0KVD1</accession>
<gene>
    <name evidence="2" type="ORF">KVT40_009198</name>
</gene>
<comment type="caution">
    <text evidence="2">The sequence shown here is derived from an EMBL/GenBank/DDBJ whole genome shotgun (WGS) entry which is preliminary data.</text>
</comment>
<dbReference type="Proteomes" id="UP000809789">
    <property type="component" value="Unassembled WGS sequence"/>
</dbReference>
<protein>
    <submittedName>
        <fullName evidence="2">Uncharacterized protein</fullName>
    </submittedName>
</protein>
<dbReference type="EMBL" id="JAESVG020000010">
    <property type="protein sequence ID" value="KAG8624222.1"/>
    <property type="molecule type" value="Genomic_DNA"/>
</dbReference>
<feature type="compositionally biased region" description="Acidic residues" evidence="1">
    <location>
        <begin position="22"/>
        <end position="31"/>
    </location>
</feature>
<name>A0A8K0KVD1_9PEZI</name>
<keyword evidence="3" id="KW-1185">Reference proteome</keyword>
<feature type="compositionally biased region" description="Basic and acidic residues" evidence="1">
    <location>
        <begin position="368"/>
        <end position="388"/>
    </location>
</feature>